<dbReference type="Pfam" id="PF00534">
    <property type="entry name" value="Glycos_transf_1"/>
    <property type="match status" value="1"/>
</dbReference>
<evidence type="ECO:0000313" key="2">
    <source>
        <dbReference type="EMBL" id="CNH13053.1"/>
    </source>
</evidence>
<accession>A0A0T9NIM0</accession>
<dbReference type="OrthoDB" id="9787293at2"/>
<dbReference type="EMBL" id="CWJL01000005">
    <property type="protein sequence ID" value="CRY65430.1"/>
    <property type="molecule type" value="Genomic_DNA"/>
</dbReference>
<sequence length="402" mass="45812">MVTNIKEKNVVLLIDDYVPDSTKIAAKMMHELACELVQRGCKVTVITPSSNLSTGYNSEYIDGVEVVRFKLGPIKNCSFFRRAINESILPFKAWLNTQVHFKKRNVDLLISYSPSIFWGWYAKKLKKKFQCPSYLILRDFFPQWIIDSKLIKANSIIAKYFRFIEKINYSSADVIGIQSIANIDYFKECFGERYKTRLLFNWVKPETDKNNIGFKKSLGLEDKILFFYGGNIGKAQDMSNLIRLAQRLQDKPQVHFVFLGQGDEFELIKNMVICDKIKNVSILPPVSQNIFKAILHEVDIGLFSLCHNHKSHNFPGKILGYMVNNIPILGSVNQGNDLQEIIREYSAGFVSINGDDDILYHNALALLDNPLLRKESGINANRLLHAKFTVAAAADEVLNNQG</sequence>
<dbReference type="PANTHER" id="PTHR12526">
    <property type="entry name" value="GLYCOSYLTRANSFERASE"/>
    <property type="match status" value="1"/>
</dbReference>
<evidence type="ECO:0000313" key="5">
    <source>
        <dbReference type="Proteomes" id="UP000045840"/>
    </source>
</evidence>
<dbReference type="CDD" id="cd03794">
    <property type="entry name" value="GT4_WbuB-like"/>
    <property type="match status" value="1"/>
</dbReference>
<evidence type="ECO:0000313" key="4">
    <source>
        <dbReference type="Proteomes" id="UP000044625"/>
    </source>
</evidence>
<dbReference type="Gene3D" id="3.40.50.2000">
    <property type="entry name" value="Glycogen Phosphorylase B"/>
    <property type="match status" value="2"/>
</dbReference>
<dbReference type="GO" id="GO:1901135">
    <property type="term" value="P:carbohydrate derivative metabolic process"/>
    <property type="evidence" value="ECO:0007669"/>
    <property type="project" value="UniProtKB-ARBA"/>
</dbReference>
<proteinExistence type="predicted"/>
<reference evidence="3 4" key="3">
    <citation type="submission" date="2015-03" db="EMBL/GenBank/DDBJ databases">
        <authorList>
            <consortium name="Pathogen Informatics"/>
            <person name="Murphy D."/>
        </authorList>
    </citation>
    <scope>NUCLEOTIDE SEQUENCE [LARGE SCALE GENOMIC DNA]</scope>
    <source>
        <strain evidence="3">Type strain: CIP110230</strain>
        <strain evidence="4">type strain: CIP110230</strain>
    </source>
</reference>
<protein>
    <submittedName>
        <fullName evidence="2 3">Glycosyl transferase</fullName>
    </submittedName>
</protein>
<dbReference type="STRING" id="1288385.ERS137968_01319"/>
<feature type="domain" description="Glycosyl transferase family 1" evidence="1">
    <location>
        <begin position="216"/>
        <end position="380"/>
    </location>
</feature>
<dbReference type="GO" id="GO:0016757">
    <property type="term" value="F:glycosyltransferase activity"/>
    <property type="evidence" value="ECO:0007669"/>
    <property type="project" value="InterPro"/>
</dbReference>
<dbReference type="AlphaFoldDB" id="A0A0T9NIM0"/>
<dbReference type="RefSeq" id="WP_049609064.1">
    <property type="nucleotide sequence ID" value="NZ_CAWMMU010000005.1"/>
</dbReference>
<gene>
    <name evidence="2" type="ORF">ERS008529_00411</name>
    <name evidence="3" type="ORF">ERS137968_01319</name>
</gene>
<evidence type="ECO:0000313" key="3">
    <source>
        <dbReference type="EMBL" id="CRY65430.1"/>
    </source>
</evidence>
<organism evidence="2 5">
    <name type="scientific">Yersinia pekkanenii</name>
    <dbReference type="NCBI Taxonomy" id="1288385"/>
    <lineage>
        <taxon>Bacteria</taxon>
        <taxon>Pseudomonadati</taxon>
        <taxon>Pseudomonadota</taxon>
        <taxon>Gammaproteobacteria</taxon>
        <taxon>Enterobacterales</taxon>
        <taxon>Yersiniaceae</taxon>
        <taxon>Yersinia</taxon>
    </lineage>
</organism>
<keyword evidence="4" id="KW-1185">Reference proteome</keyword>
<dbReference type="SUPFAM" id="SSF53756">
    <property type="entry name" value="UDP-Glycosyltransferase/glycogen phosphorylase"/>
    <property type="match status" value="1"/>
</dbReference>
<dbReference type="PANTHER" id="PTHR12526:SF609">
    <property type="entry name" value="LIPOPOLYSACCHARIDE BIOSYNTHESIS PROTEIN"/>
    <property type="match status" value="1"/>
</dbReference>
<dbReference type="InterPro" id="IPR001296">
    <property type="entry name" value="Glyco_trans_1"/>
</dbReference>
<evidence type="ECO:0000259" key="1">
    <source>
        <dbReference type="Pfam" id="PF00534"/>
    </source>
</evidence>
<reference evidence="5" key="1">
    <citation type="submission" date="2015-03" db="EMBL/GenBank/DDBJ databases">
        <authorList>
            <consortium name="Pathogen Informatics"/>
        </authorList>
    </citation>
    <scope>NUCLEOTIDE SEQUENCE [LARGE SCALE GENOMIC DNA]</scope>
    <source>
        <strain evidence="5">A125KOH2</strain>
    </source>
</reference>
<dbReference type="Proteomes" id="UP000045840">
    <property type="component" value="Unassembled WGS sequence"/>
</dbReference>
<dbReference type="Proteomes" id="UP000044625">
    <property type="component" value="Unassembled WGS sequence"/>
</dbReference>
<name>A0A0T9NIM0_9GAMM</name>
<reference evidence="2" key="2">
    <citation type="submission" date="2015-03" db="EMBL/GenBank/DDBJ databases">
        <authorList>
            <person name="Murphy D."/>
        </authorList>
    </citation>
    <scope>NUCLEOTIDE SEQUENCE [LARGE SCALE GENOMIC DNA]</scope>
    <source>
        <strain evidence="2">A125KOH2</strain>
    </source>
</reference>
<keyword evidence="2" id="KW-0808">Transferase</keyword>
<dbReference type="EMBL" id="CQAZ01000003">
    <property type="protein sequence ID" value="CNH13053.1"/>
    <property type="molecule type" value="Genomic_DNA"/>
</dbReference>